<sequence length="115" mass="12499">MIVAILGVALALSSVPVFAHHAFSAEFDVNKPLTLEGTLTRWEMINPHSWFYVDVELSDGEVIQWAVEGGSPNQLIREGVTQYTVPVGTLLVVEGYQAKDGTNKAVGRNFTLPDG</sequence>
<reference evidence="1" key="1">
    <citation type="submission" date="2018-05" db="EMBL/GenBank/DDBJ databases">
        <authorList>
            <person name="Lanie J.A."/>
            <person name="Ng W.-L."/>
            <person name="Kazmierczak K.M."/>
            <person name="Andrzejewski T.M."/>
            <person name="Davidsen T.M."/>
            <person name="Wayne K.J."/>
            <person name="Tettelin H."/>
            <person name="Glass J.I."/>
            <person name="Rusch D."/>
            <person name="Podicherti R."/>
            <person name="Tsui H.-C.T."/>
            <person name="Winkler M.E."/>
        </authorList>
    </citation>
    <scope>NUCLEOTIDE SEQUENCE</scope>
</reference>
<organism evidence="1">
    <name type="scientific">marine metagenome</name>
    <dbReference type="NCBI Taxonomy" id="408172"/>
    <lineage>
        <taxon>unclassified sequences</taxon>
        <taxon>metagenomes</taxon>
        <taxon>ecological metagenomes</taxon>
    </lineage>
</organism>
<accession>A0A382AM76</accession>
<dbReference type="AlphaFoldDB" id="A0A382AM76"/>
<feature type="non-terminal residue" evidence="1">
    <location>
        <position position="115"/>
    </location>
</feature>
<evidence type="ECO:0000313" key="1">
    <source>
        <dbReference type="EMBL" id="SVB02479.1"/>
    </source>
</evidence>
<proteinExistence type="predicted"/>
<dbReference type="Pfam" id="PF19649">
    <property type="entry name" value="DUF6152"/>
    <property type="match status" value="1"/>
</dbReference>
<dbReference type="InterPro" id="IPR046150">
    <property type="entry name" value="DUF6152"/>
</dbReference>
<dbReference type="EMBL" id="UINC01025939">
    <property type="protein sequence ID" value="SVB02479.1"/>
    <property type="molecule type" value="Genomic_DNA"/>
</dbReference>
<evidence type="ECO:0008006" key="2">
    <source>
        <dbReference type="Google" id="ProtNLM"/>
    </source>
</evidence>
<protein>
    <recommendedName>
        <fullName evidence="2">OB-fold nucleic acid binding domain-containing protein</fullName>
    </recommendedName>
</protein>
<name>A0A382AM76_9ZZZZ</name>
<gene>
    <name evidence="1" type="ORF">METZ01_LOCUS155333</name>
</gene>